<feature type="compositionally biased region" description="Basic residues" evidence="4">
    <location>
        <begin position="208"/>
        <end position="222"/>
    </location>
</feature>
<dbReference type="AlphaFoldDB" id="A0A3B0ZNY1"/>
<dbReference type="GO" id="GO:0001522">
    <property type="term" value="P:pseudouridine synthesis"/>
    <property type="evidence" value="ECO:0007669"/>
    <property type="project" value="InterPro"/>
</dbReference>
<dbReference type="InterPro" id="IPR050343">
    <property type="entry name" value="RsuA_PseudoU_synthase"/>
</dbReference>
<dbReference type="Pfam" id="PF00849">
    <property type="entry name" value="PseudoU_synth_2"/>
    <property type="match status" value="1"/>
</dbReference>
<gene>
    <name evidence="6" type="ORF">MNBD_GAMMA21-614</name>
</gene>
<evidence type="ECO:0000256" key="1">
    <source>
        <dbReference type="ARBA" id="ARBA00008348"/>
    </source>
</evidence>
<protein>
    <submittedName>
        <fullName evidence="6">Ribosomal large subunit pseudouridine synthase B</fullName>
        <ecNumber evidence="6">5.4.99.22</ecNumber>
    </submittedName>
</protein>
<dbReference type="PANTHER" id="PTHR47683:SF3">
    <property type="entry name" value="RIBOSOMAL LARGE SUBUNIT PSEUDOURIDINE SYNTHASE B"/>
    <property type="match status" value="1"/>
</dbReference>
<comment type="similarity">
    <text evidence="1">Belongs to the pseudouridine synthase RsuA family.</text>
</comment>
<reference evidence="6" key="1">
    <citation type="submission" date="2018-06" db="EMBL/GenBank/DDBJ databases">
        <authorList>
            <person name="Zhirakovskaya E."/>
        </authorList>
    </citation>
    <scope>NUCLEOTIDE SEQUENCE</scope>
</reference>
<keyword evidence="3 6" id="KW-0413">Isomerase</keyword>
<dbReference type="InterPro" id="IPR006145">
    <property type="entry name" value="PsdUridine_synth_RsuA/RluA"/>
</dbReference>
<name>A0A3B0ZNY1_9ZZZZ</name>
<dbReference type="EC" id="5.4.99.22" evidence="6"/>
<dbReference type="EMBL" id="UOFR01000007">
    <property type="protein sequence ID" value="VAW90880.1"/>
    <property type="molecule type" value="Genomic_DNA"/>
</dbReference>
<dbReference type="GO" id="GO:0006364">
    <property type="term" value="P:rRNA processing"/>
    <property type="evidence" value="ECO:0007669"/>
    <property type="project" value="UniProtKB-ARBA"/>
</dbReference>
<dbReference type="NCBIfam" id="TIGR00093">
    <property type="entry name" value="pseudouridine synthase"/>
    <property type="match status" value="1"/>
</dbReference>
<sequence>MDGRYVIRKDQVKTRVLMLNKPIDYVCTNHDPQQRQTVYSLLPKLHHDRWIGIGRLDINSSGLLLFTNNGELANRFMHPKYELEREYAVRVLGAVNEDTLKTLQSGVELDDGEAKFVTIIDAGGQGANHWYHVTLKEGRNREVRRLWEAVGHKVSRLHRIRYGSVQLPRSIKPGRYQELESGTTDLLLEFVGLAKQEEQERSSGKANRQGRGKQYKPRKKRR</sequence>
<organism evidence="6">
    <name type="scientific">hydrothermal vent metagenome</name>
    <dbReference type="NCBI Taxonomy" id="652676"/>
    <lineage>
        <taxon>unclassified sequences</taxon>
        <taxon>metagenomes</taxon>
        <taxon>ecological metagenomes</taxon>
    </lineage>
</organism>
<dbReference type="InterPro" id="IPR042092">
    <property type="entry name" value="PsdUridine_s_RsuA/RluB/E/F_cat"/>
</dbReference>
<dbReference type="FunFam" id="3.30.70.1560:FF:000001">
    <property type="entry name" value="Pseudouridine synthase"/>
    <property type="match status" value="1"/>
</dbReference>
<evidence type="ECO:0000256" key="3">
    <source>
        <dbReference type="ARBA" id="ARBA00023235"/>
    </source>
</evidence>
<dbReference type="GO" id="GO:0005829">
    <property type="term" value="C:cytosol"/>
    <property type="evidence" value="ECO:0007669"/>
    <property type="project" value="UniProtKB-ARBA"/>
</dbReference>
<dbReference type="InterPro" id="IPR020094">
    <property type="entry name" value="TruA/RsuA/RluB/E/F_N"/>
</dbReference>
<dbReference type="SUPFAM" id="SSF55120">
    <property type="entry name" value="Pseudouridine synthase"/>
    <property type="match status" value="1"/>
</dbReference>
<dbReference type="Gene3D" id="3.30.70.1560">
    <property type="entry name" value="Alpha-L RNA-binding motif"/>
    <property type="match status" value="1"/>
</dbReference>
<dbReference type="InterPro" id="IPR020103">
    <property type="entry name" value="PsdUridine_synth_cat_dom_sf"/>
</dbReference>
<dbReference type="PROSITE" id="PS01149">
    <property type="entry name" value="PSI_RSU"/>
    <property type="match status" value="1"/>
</dbReference>
<dbReference type="InterPro" id="IPR000748">
    <property type="entry name" value="PsdUridine_synth_RsuA/RluB/E/F"/>
</dbReference>
<dbReference type="CDD" id="cd02556">
    <property type="entry name" value="PseudoU_synth_RluB"/>
    <property type="match status" value="1"/>
</dbReference>
<accession>A0A3B0ZNY1</accession>
<feature type="region of interest" description="Disordered" evidence="4">
    <location>
        <begin position="197"/>
        <end position="222"/>
    </location>
</feature>
<feature type="domain" description="Pseudouridine synthase RsuA/RluA-like" evidence="5">
    <location>
        <begin position="16"/>
        <end position="147"/>
    </location>
</feature>
<dbReference type="PANTHER" id="PTHR47683">
    <property type="entry name" value="PSEUDOURIDINE SYNTHASE FAMILY PROTEIN-RELATED"/>
    <property type="match status" value="1"/>
</dbReference>
<dbReference type="GO" id="GO:0160139">
    <property type="term" value="F:23S rRNA pseudouridine(2605) synthase activity"/>
    <property type="evidence" value="ECO:0007669"/>
    <property type="project" value="UniProtKB-EC"/>
</dbReference>
<proteinExistence type="inferred from homology"/>
<evidence type="ECO:0000256" key="2">
    <source>
        <dbReference type="ARBA" id="ARBA00022884"/>
    </source>
</evidence>
<dbReference type="Gene3D" id="3.30.70.580">
    <property type="entry name" value="Pseudouridine synthase I, catalytic domain, N-terminal subdomain"/>
    <property type="match status" value="1"/>
</dbReference>
<dbReference type="InterPro" id="IPR018496">
    <property type="entry name" value="PsdUridine_synth_RsuA/RluB_CS"/>
</dbReference>
<dbReference type="GO" id="GO:0003723">
    <property type="term" value="F:RNA binding"/>
    <property type="evidence" value="ECO:0007669"/>
    <property type="project" value="UniProtKB-KW"/>
</dbReference>
<evidence type="ECO:0000256" key="4">
    <source>
        <dbReference type="SAM" id="MobiDB-lite"/>
    </source>
</evidence>
<keyword evidence="2" id="KW-0694">RNA-binding</keyword>
<evidence type="ECO:0000313" key="6">
    <source>
        <dbReference type="EMBL" id="VAW90880.1"/>
    </source>
</evidence>
<evidence type="ECO:0000259" key="5">
    <source>
        <dbReference type="Pfam" id="PF00849"/>
    </source>
</evidence>